<comment type="caution">
    <text evidence="1">The sequence shown here is derived from an EMBL/GenBank/DDBJ whole genome shotgun (WGS) entry which is preliminary data.</text>
</comment>
<reference evidence="1 2" key="1">
    <citation type="journal article" date="2018" name="Front. Plant Sci.">
        <title>Red Clover (Trifolium pratense) and Zigzag Clover (T. medium) - A Picture of Genomic Similarities and Differences.</title>
        <authorList>
            <person name="Dluhosova J."/>
            <person name="Istvanek J."/>
            <person name="Nedelnik J."/>
            <person name="Repkova J."/>
        </authorList>
    </citation>
    <scope>NUCLEOTIDE SEQUENCE [LARGE SCALE GENOMIC DNA]</scope>
    <source>
        <strain evidence="2">cv. 10/8</strain>
        <tissue evidence="1">Leaf</tissue>
    </source>
</reference>
<evidence type="ECO:0000313" key="2">
    <source>
        <dbReference type="Proteomes" id="UP000265520"/>
    </source>
</evidence>
<organism evidence="1 2">
    <name type="scientific">Trifolium medium</name>
    <dbReference type="NCBI Taxonomy" id="97028"/>
    <lineage>
        <taxon>Eukaryota</taxon>
        <taxon>Viridiplantae</taxon>
        <taxon>Streptophyta</taxon>
        <taxon>Embryophyta</taxon>
        <taxon>Tracheophyta</taxon>
        <taxon>Spermatophyta</taxon>
        <taxon>Magnoliopsida</taxon>
        <taxon>eudicotyledons</taxon>
        <taxon>Gunneridae</taxon>
        <taxon>Pentapetalae</taxon>
        <taxon>rosids</taxon>
        <taxon>fabids</taxon>
        <taxon>Fabales</taxon>
        <taxon>Fabaceae</taxon>
        <taxon>Papilionoideae</taxon>
        <taxon>50 kb inversion clade</taxon>
        <taxon>NPAAA clade</taxon>
        <taxon>Hologalegina</taxon>
        <taxon>IRL clade</taxon>
        <taxon>Trifolieae</taxon>
        <taxon>Trifolium</taxon>
    </lineage>
</organism>
<feature type="non-terminal residue" evidence="1">
    <location>
        <position position="1"/>
    </location>
</feature>
<name>A0A392SF46_9FABA</name>
<evidence type="ECO:0000313" key="1">
    <source>
        <dbReference type="EMBL" id="MCI47563.1"/>
    </source>
</evidence>
<keyword evidence="2" id="KW-1185">Reference proteome</keyword>
<proteinExistence type="predicted"/>
<sequence length="31" mass="3533">ELFSELGDLKRYAVHYDKNGHPISRSSARSV</sequence>
<protein>
    <submittedName>
        <fullName evidence="1">THO complex subunit 4-like</fullName>
    </submittedName>
</protein>
<accession>A0A392SF46</accession>
<dbReference type="AlphaFoldDB" id="A0A392SF46"/>
<dbReference type="Proteomes" id="UP000265520">
    <property type="component" value="Unassembled WGS sequence"/>
</dbReference>
<dbReference type="EMBL" id="LXQA010373932">
    <property type="protein sequence ID" value="MCI47563.1"/>
    <property type="molecule type" value="Genomic_DNA"/>
</dbReference>